<reference evidence="3" key="1">
    <citation type="submission" date="2018-03" db="EMBL/GenBank/DDBJ databases">
        <title>New taxa in the Lactobacillus gasseri group.</title>
        <authorList>
            <person name="Tanizawa Y."/>
            <person name="Tohno M."/>
            <person name="Endo A."/>
            <person name="Arita M."/>
        </authorList>
    </citation>
    <scope>NUCLEOTIDE SEQUENCE [LARGE SCALE GENOMIC DNA]</scope>
    <source>
        <strain evidence="3">DSM 24759</strain>
    </source>
</reference>
<comment type="caution">
    <text evidence="2">The sequence shown here is derived from an EMBL/GenBank/DDBJ whole genome shotgun (WGS) entry which is preliminary data.</text>
</comment>
<dbReference type="Proteomes" id="UP000257317">
    <property type="component" value="Unassembled WGS sequence"/>
</dbReference>
<evidence type="ECO:0000313" key="3">
    <source>
        <dbReference type="Proteomes" id="UP000257317"/>
    </source>
</evidence>
<evidence type="ECO:0000313" key="2">
    <source>
        <dbReference type="EMBL" id="GBG04116.1"/>
    </source>
</evidence>
<keyword evidence="1" id="KW-0472">Membrane</keyword>
<accession>A0A2Z6T659</accession>
<feature type="transmembrane region" description="Helical" evidence="1">
    <location>
        <begin position="34"/>
        <end position="54"/>
    </location>
</feature>
<organism evidence="2 3">
    <name type="scientific">Lactobacillus rodentium</name>
    <dbReference type="NCBI Taxonomy" id="947835"/>
    <lineage>
        <taxon>Bacteria</taxon>
        <taxon>Bacillati</taxon>
        <taxon>Bacillota</taxon>
        <taxon>Bacilli</taxon>
        <taxon>Lactobacillales</taxon>
        <taxon>Lactobacillaceae</taxon>
        <taxon>Lactobacillus</taxon>
    </lineage>
</organism>
<keyword evidence="1" id="KW-0812">Transmembrane</keyword>
<feature type="transmembrane region" description="Helical" evidence="1">
    <location>
        <begin position="6"/>
        <end position="27"/>
    </location>
</feature>
<proteinExistence type="predicted"/>
<dbReference type="RefSeq" id="WP_117117322.1">
    <property type="nucleotide sequence ID" value="NZ_BFBY01000001.1"/>
</dbReference>
<dbReference type="AlphaFoldDB" id="A0A2Z6T659"/>
<protein>
    <submittedName>
        <fullName evidence="2">Uncharacterized protein</fullName>
    </submittedName>
</protein>
<dbReference type="OrthoDB" id="2301173at2"/>
<keyword evidence="1" id="KW-1133">Transmembrane helix</keyword>
<sequence length="120" mass="13823">MNKAKYFPVVYGVLSAIIGFLAVLIICHRLRLQLSIAIIFSSLFAIFFFVLSYFRAHASLEIKRITAKYHLSASDLAKITGMKETDFPFVNGKLQLILPKRKWPELLTKLQEFEQNKTKN</sequence>
<evidence type="ECO:0000256" key="1">
    <source>
        <dbReference type="SAM" id="Phobius"/>
    </source>
</evidence>
<keyword evidence="3" id="KW-1185">Reference proteome</keyword>
<gene>
    <name evidence="2" type="ORF">LrDSM24759_00300</name>
</gene>
<name>A0A2Z6T659_9LACO</name>
<dbReference type="EMBL" id="BFBY01000001">
    <property type="protein sequence ID" value="GBG04116.1"/>
    <property type="molecule type" value="Genomic_DNA"/>
</dbReference>